<comment type="catalytic activity">
    <reaction evidence="1">
        <text>a myo-inositol phosphate + H2O = myo-inositol + phosphate</text>
        <dbReference type="Rhea" id="RHEA:24056"/>
        <dbReference type="ChEBI" id="CHEBI:15377"/>
        <dbReference type="ChEBI" id="CHEBI:17268"/>
        <dbReference type="ChEBI" id="CHEBI:43474"/>
        <dbReference type="ChEBI" id="CHEBI:84139"/>
        <dbReference type="EC" id="3.1.3.25"/>
    </reaction>
</comment>
<evidence type="ECO:0000256" key="8">
    <source>
        <dbReference type="ARBA" id="ARBA00022842"/>
    </source>
</evidence>
<dbReference type="InterPro" id="IPR020583">
    <property type="entry name" value="Inositol_monoP_metal-BS"/>
</dbReference>
<feature type="binding site" evidence="9">
    <location>
        <position position="85"/>
    </location>
    <ligand>
        <name>Mg(2+)</name>
        <dbReference type="ChEBI" id="CHEBI:18420"/>
        <label>1</label>
        <note>catalytic</note>
    </ligand>
</feature>
<dbReference type="Gene3D" id="3.30.540.10">
    <property type="entry name" value="Fructose-1,6-Bisphosphatase, subunit A, domain 1"/>
    <property type="match status" value="1"/>
</dbReference>
<evidence type="ECO:0000256" key="3">
    <source>
        <dbReference type="ARBA" id="ARBA00009759"/>
    </source>
</evidence>
<dbReference type="GO" id="GO:0008934">
    <property type="term" value="F:inositol monophosphate 1-phosphatase activity"/>
    <property type="evidence" value="ECO:0007669"/>
    <property type="project" value="TreeGrafter"/>
</dbReference>
<evidence type="ECO:0000256" key="2">
    <source>
        <dbReference type="ARBA" id="ARBA00001946"/>
    </source>
</evidence>
<feature type="binding site" evidence="9">
    <location>
        <position position="69"/>
    </location>
    <ligand>
        <name>Mg(2+)</name>
        <dbReference type="ChEBI" id="CHEBI:18420"/>
        <label>1</label>
        <note>catalytic</note>
    </ligand>
</feature>
<keyword evidence="11" id="KW-1185">Reference proteome</keyword>
<keyword evidence="6 9" id="KW-0479">Metal-binding</keyword>
<dbReference type="OrthoDB" id="9785695at2"/>
<dbReference type="RefSeq" id="WP_110721836.1">
    <property type="nucleotide sequence ID" value="NZ_FQWM01000003.1"/>
</dbReference>
<evidence type="ECO:0000256" key="7">
    <source>
        <dbReference type="ARBA" id="ARBA00022801"/>
    </source>
</evidence>
<comment type="similarity">
    <text evidence="3">Belongs to the inositol monophosphatase superfamily.</text>
</comment>
<dbReference type="PROSITE" id="PS00629">
    <property type="entry name" value="IMP_1"/>
    <property type="match status" value="1"/>
</dbReference>
<dbReference type="GO" id="GO:0046872">
    <property type="term" value="F:metal ion binding"/>
    <property type="evidence" value="ECO:0007669"/>
    <property type="project" value="UniProtKB-KW"/>
</dbReference>
<reference evidence="11" key="1">
    <citation type="submission" date="2016-11" db="EMBL/GenBank/DDBJ databases">
        <authorList>
            <person name="Varghese N."/>
            <person name="Submissions S."/>
        </authorList>
    </citation>
    <scope>NUCLEOTIDE SEQUENCE [LARGE SCALE GENOMIC DNA]</scope>
    <source>
        <strain evidence="11">DSM 28223</strain>
    </source>
</reference>
<evidence type="ECO:0000313" key="11">
    <source>
        <dbReference type="Proteomes" id="UP000184211"/>
    </source>
</evidence>
<dbReference type="InterPro" id="IPR000760">
    <property type="entry name" value="Inositol_monophosphatase-like"/>
</dbReference>
<dbReference type="EMBL" id="FQWM01000003">
    <property type="protein sequence ID" value="SHH16769.1"/>
    <property type="molecule type" value="Genomic_DNA"/>
</dbReference>
<dbReference type="FunFam" id="3.30.540.10:FF:000003">
    <property type="entry name" value="Inositol-1-monophosphatase"/>
    <property type="match status" value="1"/>
</dbReference>
<dbReference type="AlphaFoldDB" id="A0A1M5QSS9"/>
<keyword evidence="7" id="KW-0378">Hydrolase</keyword>
<evidence type="ECO:0000256" key="6">
    <source>
        <dbReference type="ARBA" id="ARBA00022723"/>
    </source>
</evidence>
<evidence type="ECO:0000256" key="5">
    <source>
        <dbReference type="ARBA" id="ARBA00019784"/>
    </source>
</evidence>
<dbReference type="Gene3D" id="3.40.190.80">
    <property type="match status" value="1"/>
</dbReference>
<dbReference type="PANTHER" id="PTHR20854:SF4">
    <property type="entry name" value="INOSITOL-1-MONOPHOSPHATASE-RELATED"/>
    <property type="match status" value="1"/>
</dbReference>
<dbReference type="GO" id="GO:0006020">
    <property type="term" value="P:inositol metabolic process"/>
    <property type="evidence" value="ECO:0007669"/>
    <property type="project" value="TreeGrafter"/>
</dbReference>
<dbReference type="Pfam" id="PF00459">
    <property type="entry name" value="Inositol_P"/>
    <property type="match status" value="1"/>
</dbReference>
<protein>
    <recommendedName>
        <fullName evidence="5">Inositol-1-monophosphatase</fullName>
        <ecNumber evidence="4">3.1.3.25</ecNumber>
    </recommendedName>
</protein>
<organism evidence="10 11">
    <name type="scientific">Cognatishimia maritima</name>
    <dbReference type="NCBI Taxonomy" id="870908"/>
    <lineage>
        <taxon>Bacteria</taxon>
        <taxon>Pseudomonadati</taxon>
        <taxon>Pseudomonadota</taxon>
        <taxon>Alphaproteobacteria</taxon>
        <taxon>Rhodobacterales</taxon>
        <taxon>Paracoccaceae</taxon>
        <taxon>Cognatishimia</taxon>
    </lineage>
</organism>
<proteinExistence type="inferred from homology"/>
<dbReference type="STRING" id="870908.SAMN04488044_2087"/>
<feature type="binding site" evidence="9">
    <location>
        <position position="88"/>
    </location>
    <ligand>
        <name>Mg(2+)</name>
        <dbReference type="ChEBI" id="CHEBI:18420"/>
        <label>1</label>
        <note>catalytic</note>
    </ligand>
</feature>
<evidence type="ECO:0000256" key="4">
    <source>
        <dbReference type="ARBA" id="ARBA00013106"/>
    </source>
</evidence>
<dbReference type="GO" id="GO:0007165">
    <property type="term" value="P:signal transduction"/>
    <property type="evidence" value="ECO:0007669"/>
    <property type="project" value="TreeGrafter"/>
</dbReference>
<evidence type="ECO:0000256" key="9">
    <source>
        <dbReference type="PIRSR" id="PIRSR600760-2"/>
    </source>
</evidence>
<keyword evidence="8 9" id="KW-0460">Magnesium</keyword>
<feature type="binding site" evidence="9">
    <location>
        <position position="87"/>
    </location>
    <ligand>
        <name>Mg(2+)</name>
        <dbReference type="ChEBI" id="CHEBI:18420"/>
        <label>1</label>
        <note>catalytic</note>
    </ligand>
</feature>
<evidence type="ECO:0000313" key="10">
    <source>
        <dbReference type="EMBL" id="SHH16769.1"/>
    </source>
</evidence>
<dbReference type="EC" id="3.1.3.25" evidence="4"/>
<dbReference type="PRINTS" id="PR00377">
    <property type="entry name" value="IMPHPHTASES"/>
</dbReference>
<sequence>MSPPIEKIGEIAERIAREASAIPMSHFRAPLDIDAKADESPVTVADRETEAFIRDALQSAFPGHGIFGEEYGISGSLDGETWIIDPIDGTRTFITGSPLFGMLMGYLVGGRPKIGLVRMPALDETYIGLEGQGATLNGARIRCRDTRELGEAMIYVNEAERLQSMNPDLFGRLCRIGHTRRMAYDCYPHALVASGQIDAVVDCRLEPYDFLPLVGLIKASGGVITDWEGNDLTMKSDGKVVTATTPELLQAMLDVVNG</sequence>
<gene>
    <name evidence="10" type="ORF">SAMN04488044_2087</name>
</gene>
<dbReference type="PANTHER" id="PTHR20854">
    <property type="entry name" value="INOSITOL MONOPHOSPHATASE"/>
    <property type="match status" value="1"/>
</dbReference>
<accession>A0A1M5QSS9</accession>
<evidence type="ECO:0000256" key="1">
    <source>
        <dbReference type="ARBA" id="ARBA00001033"/>
    </source>
</evidence>
<feature type="binding site" evidence="9">
    <location>
        <position position="209"/>
    </location>
    <ligand>
        <name>Mg(2+)</name>
        <dbReference type="ChEBI" id="CHEBI:18420"/>
        <label>1</label>
        <note>catalytic</note>
    </ligand>
</feature>
<name>A0A1M5QSS9_9RHOB</name>
<dbReference type="SUPFAM" id="SSF56655">
    <property type="entry name" value="Carbohydrate phosphatase"/>
    <property type="match status" value="1"/>
</dbReference>
<comment type="cofactor">
    <cofactor evidence="2 9">
        <name>Mg(2+)</name>
        <dbReference type="ChEBI" id="CHEBI:18420"/>
    </cofactor>
</comment>
<dbReference type="Proteomes" id="UP000184211">
    <property type="component" value="Unassembled WGS sequence"/>
</dbReference>